<accession>A0A8I0MWQ3</accession>
<dbReference type="Proteomes" id="UP000660708">
    <property type="component" value="Unassembled WGS sequence"/>
</dbReference>
<evidence type="ECO:0000313" key="2">
    <source>
        <dbReference type="Proteomes" id="UP000660708"/>
    </source>
</evidence>
<gene>
    <name evidence="1" type="ORF">PPEP_a1762</name>
</gene>
<dbReference type="AlphaFoldDB" id="A0A8I0MWQ3"/>
<evidence type="ECO:0000313" key="1">
    <source>
        <dbReference type="EMBL" id="MBE0347332.1"/>
    </source>
</evidence>
<reference evidence="1 2" key="1">
    <citation type="submission" date="2015-06" db="EMBL/GenBank/DDBJ databases">
        <title>Genome sequence of Pseudoalteromonas peptidolytica.</title>
        <authorList>
            <person name="Xie B.-B."/>
            <person name="Rong J.-C."/>
            <person name="Qin Q.-L."/>
            <person name="Zhang Y.-Z."/>
        </authorList>
    </citation>
    <scope>NUCLEOTIDE SEQUENCE [LARGE SCALE GENOMIC DNA]</scope>
    <source>
        <strain evidence="1 2">F12-50-A1</strain>
    </source>
</reference>
<sequence length="38" mass="4374">MQLVEEIFSRADPNASSTALFYKILGSCYLRARYCDIQ</sequence>
<dbReference type="EMBL" id="AQHF01000026">
    <property type="protein sequence ID" value="MBE0347332.1"/>
    <property type="molecule type" value="Genomic_DNA"/>
</dbReference>
<comment type="caution">
    <text evidence="1">The sequence shown here is derived from an EMBL/GenBank/DDBJ whole genome shotgun (WGS) entry which is preliminary data.</text>
</comment>
<name>A0A8I0MWQ3_9GAMM</name>
<organism evidence="1 2">
    <name type="scientific">Pseudoalteromonas peptidolytica F12-50-A1</name>
    <dbReference type="NCBI Taxonomy" id="1315280"/>
    <lineage>
        <taxon>Bacteria</taxon>
        <taxon>Pseudomonadati</taxon>
        <taxon>Pseudomonadota</taxon>
        <taxon>Gammaproteobacteria</taxon>
        <taxon>Alteromonadales</taxon>
        <taxon>Pseudoalteromonadaceae</taxon>
        <taxon>Pseudoalteromonas</taxon>
    </lineage>
</organism>
<proteinExistence type="predicted"/>
<protein>
    <submittedName>
        <fullName evidence="1">Uncharacterized protein</fullName>
    </submittedName>
</protein>
<keyword evidence="2" id="KW-1185">Reference proteome</keyword>